<evidence type="ECO:0000256" key="5">
    <source>
        <dbReference type="ARBA" id="ARBA00022741"/>
    </source>
</evidence>
<evidence type="ECO:0000313" key="12">
    <source>
        <dbReference type="Proteomes" id="UP000321960"/>
    </source>
</evidence>
<protein>
    <recommendedName>
        <fullName evidence="2">histidine kinase</fullName>
        <ecNumber evidence="2">2.7.13.3</ecNumber>
    </recommendedName>
</protein>
<evidence type="ECO:0000256" key="7">
    <source>
        <dbReference type="ARBA" id="ARBA00022840"/>
    </source>
</evidence>
<reference evidence="11" key="4">
    <citation type="submission" date="2023-01" db="EMBL/GenBank/DDBJ databases">
        <title>Draft genome sequence of Methylobacterium oxalidis strain NBRC 107715.</title>
        <authorList>
            <person name="Sun Q."/>
            <person name="Mori K."/>
        </authorList>
    </citation>
    <scope>NUCLEOTIDE SEQUENCE</scope>
    <source>
        <strain evidence="11">NBRC 107715</strain>
    </source>
</reference>
<keyword evidence="7" id="KW-0067">ATP-binding</keyword>
<comment type="catalytic activity">
    <reaction evidence="1">
        <text>ATP + protein L-histidine = ADP + protein N-phospho-L-histidine.</text>
        <dbReference type="EC" id="2.7.13.3"/>
    </reaction>
</comment>
<dbReference type="PANTHER" id="PTHR41523">
    <property type="entry name" value="TWO-COMPONENT SYSTEM SENSOR PROTEIN"/>
    <property type="match status" value="1"/>
</dbReference>
<evidence type="ECO:0000256" key="4">
    <source>
        <dbReference type="ARBA" id="ARBA00022679"/>
    </source>
</evidence>
<dbReference type="EMBL" id="BSPK01000068">
    <property type="protein sequence ID" value="GLS65328.1"/>
    <property type="molecule type" value="Genomic_DNA"/>
</dbReference>
<evidence type="ECO:0000256" key="6">
    <source>
        <dbReference type="ARBA" id="ARBA00022777"/>
    </source>
</evidence>
<keyword evidence="5" id="KW-0547">Nucleotide-binding</keyword>
<evidence type="ECO:0000259" key="9">
    <source>
        <dbReference type="SMART" id="SM00911"/>
    </source>
</evidence>
<reference evidence="10 12" key="3">
    <citation type="submission" date="2019-07" db="EMBL/GenBank/DDBJ databases">
        <title>Whole genome shotgun sequence of Methylobacterium oxalidis NBRC 107715.</title>
        <authorList>
            <person name="Hosoyama A."/>
            <person name="Uohara A."/>
            <person name="Ohji S."/>
            <person name="Ichikawa N."/>
        </authorList>
    </citation>
    <scope>NUCLEOTIDE SEQUENCE [LARGE SCALE GENOMIC DNA]</scope>
    <source>
        <strain evidence="10 12">NBRC 107715</strain>
    </source>
</reference>
<feature type="domain" description="Signal transduction histidine kinase HWE region" evidence="9">
    <location>
        <begin position="86"/>
        <end position="168"/>
    </location>
</feature>
<reference evidence="11" key="1">
    <citation type="journal article" date="2014" name="Int. J. Syst. Evol. Microbiol.">
        <title>Complete genome of a new Firmicutes species belonging to the dominant human colonic microbiota ('Ruminococcus bicirculans') reveals two chromosomes and a selective capacity to utilize plant glucans.</title>
        <authorList>
            <consortium name="NISC Comparative Sequencing Program"/>
            <person name="Wegmann U."/>
            <person name="Louis P."/>
            <person name="Goesmann A."/>
            <person name="Henrissat B."/>
            <person name="Duncan S.H."/>
            <person name="Flint H.J."/>
        </authorList>
    </citation>
    <scope>NUCLEOTIDE SEQUENCE</scope>
    <source>
        <strain evidence="11">NBRC 107715</strain>
    </source>
</reference>
<evidence type="ECO:0000256" key="2">
    <source>
        <dbReference type="ARBA" id="ARBA00012438"/>
    </source>
</evidence>
<gene>
    <name evidence="11" type="ORF">GCM10007888_37100</name>
    <name evidence="10" type="ORF">MOX02_49230</name>
</gene>
<dbReference type="EMBL" id="BJZU01000127">
    <property type="protein sequence ID" value="GEP06885.1"/>
    <property type="molecule type" value="Genomic_DNA"/>
</dbReference>
<dbReference type="OrthoDB" id="9816309at2"/>
<dbReference type="AlphaFoldDB" id="A0A512JAE3"/>
<dbReference type="InterPro" id="IPR011102">
    <property type="entry name" value="Sig_transdc_His_kinase_HWE"/>
</dbReference>
<proteinExistence type="predicted"/>
<dbReference type="PANTHER" id="PTHR41523:SF8">
    <property type="entry name" value="ETHYLENE RESPONSE SENSOR PROTEIN"/>
    <property type="match status" value="1"/>
</dbReference>
<dbReference type="Proteomes" id="UP000321960">
    <property type="component" value="Unassembled WGS sequence"/>
</dbReference>
<dbReference type="SMART" id="SM00911">
    <property type="entry name" value="HWE_HK"/>
    <property type="match status" value="1"/>
</dbReference>
<feature type="region of interest" description="Disordered" evidence="8">
    <location>
        <begin position="48"/>
        <end position="70"/>
    </location>
</feature>
<evidence type="ECO:0000256" key="3">
    <source>
        <dbReference type="ARBA" id="ARBA00022553"/>
    </source>
</evidence>
<organism evidence="10 12">
    <name type="scientific">Methylobacterium oxalidis</name>
    <dbReference type="NCBI Taxonomy" id="944322"/>
    <lineage>
        <taxon>Bacteria</taxon>
        <taxon>Pseudomonadati</taxon>
        <taxon>Pseudomonadota</taxon>
        <taxon>Alphaproteobacteria</taxon>
        <taxon>Hyphomicrobiales</taxon>
        <taxon>Methylobacteriaceae</taxon>
        <taxon>Methylobacterium</taxon>
    </lineage>
</organism>
<comment type="caution">
    <text evidence="10">The sequence shown here is derived from an EMBL/GenBank/DDBJ whole genome shotgun (WGS) entry which is preliminary data.</text>
</comment>
<keyword evidence="4" id="KW-0808">Transferase</keyword>
<dbReference type="Proteomes" id="UP001156856">
    <property type="component" value="Unassembled WGS sequence"/>
</dbReference>
<dbReference type="GO" id="GO:0005524">
    <property type="term" value="F:ATP binding"/>
    <property type="evidence" value="ECO:0007669"/>
    <property type="project" value="UniProtKB-KW"/>
</dbReference>
<dbReference type="GO" id="GO:0004673">
    <property type="term" value="F:protein histidine kinase activity"/>
    <property type="evidence" value="ECO:0007669"/>
    <property type="project" value="UniProtKB-EC"/>
</dbReference>
<evidence type="ECO:0000256" key="8">
    <source>
        <dbReference type="SAM" id="MobiDB-lite"/>
    </source>
</evidence>
<evidence type="ECO:0000313" key="13">
    <source>
        <dbReference type="Proteomes" id="UP001156856"/>
    </source>
</evidence>
<dbReference type="RefSeq" id="WP_147028389.1">
    <property type="nucleotide sequence ID" value="NZ_BJZU01000127.1"/>
</dbReference>
<keyword evidence="3" id="KW-0597">Phosphoprotein</keyword>
<accession>A0A512JAE3</accession>
<reference evidence="13" key="2">
    <citation type="journal article" date="2019" name="Int. J. Syst. Evol. Microbiol.">
        <title>The Global Catalogue of Microorganisms (GCM) 10K type strain sequencing project: providing services to taxonomists for standard genome sequencing and annotation.</title>
        <authorList>
            <consortium name="The Broad Institute Genomics Platform"/>
            <consortium name="The Broad Institute Genome Sequencing Center for Infectious Disease"/>
            <person name="Wu L."/>
            <person name="Ma J."/>
        </authorList>
    </citation>
    <scope>NUCLEOTIDE SEQUENCE [LARGE SCALE GENOMIC DNA]</scope>
    <source>
        <strain evidence="13">NBRC 107715</strain>
    </source>
</reference>
<evidence type="ECO:0000256" key="1">
    <source>
        <dbReference type="ARBA" id="ARBA00000085"/>
    </source>
</evidence>
<dbReference type="Pfam" id="PF07536">
    <property type="entry name" value="HWE_HK"/>
    <property type="match status" value="1"/>
</dbReference>
<dbReference type="EC" id="2.7.13.3" evidence="2"/>
<keyword evidence="13" id="KW-1185">Reference proteome</keyword>
<evidence type="ECO:0000313" key="11">
    <source>
        <dbReference type="EMBL" id="GLS65328.1"/>
    </source>
</evidence>
<keyword evidence="6" id="KW-0418">Kinase</keyword>
<name>A0A512JAE3_9HYPH</name>
<evidence type="ECO:0000313" key="10">
    <source>
        <dbReference type="EMBL" id="GEP06885.1"/>
    </source>
</evidence>
<sequence length="282" mass="31850">MNEAVVPPIPAFFRASRSTVEDRDLIERSRASLALSWQILRATSYASDPQRQLDRTSVRGSNLPEPDSPEGELFRLREQQADMSAELQHRTRNLIAVVRSLANQTMRRTHPSEAFREQFTGQLGALSRVQGLLSRYDQEPITLRSLIETEFDLVGPALRDRVVVEGPEVSIRKAVVQTFALALYELITTASRYGALASEHGRLTVTWRVDALDEGRRLVLDWVEERLGSAHEEASVRRGYDRELIERALPYVLGGNGRYDLAETELRCSIELPLAARRKGGR</sequence>